<dbReference type="EC" id="3.1.3.16" evidence="2"/>
<comment type="catalytic activity">
    <reaction evidence="5">
        <text>O-phospho-L-seryl-[protein] + H2O = L-seryl-[protein] + phosphate</text>
        <dbReference type="Rhea" id="RHEA:20629"/>
        <dbReference type="Rhea" id="RHEA-COMP:9863"/>
        <dbReference type="Rhea" id="RHEA-COMP:11604"/>
        <dbReference type="ChEBI" id="CHEBI:15377"/>
        <dbReference type="ChEBI" id="CHEBI:29999"/>
        <dbReference type="ChEBI" id="CHEBI:43474"/>
        <dbReference type="ChEBI" id="CHEBI:83421"/>
        <dbReference type="EC" id="3.1.3.16"/>
    </reaction>
</comment>
<feature type="compositionally biased region" description="Low complexity" evidence="7">
    <location>
        <begin position="760"/>
        <end position="770"/>
    </location>
</feature>
<keyword evidence="11" id="KW-1185">Reference proteome</keyword>
<dbReference type="InterPro" id="IPR039189">
    <property type="entry name" value="Fcp1"/>
</dbReference>
<evidence type="ECO:0000313" key="11">
    <source>
        <dbReference type="Proteomes" id="UP000220158"/>
    </source>
</evidence>
<dbReference type="GO" id="GO:0008420">
    <property type="term" value="F:RNA polymerase II CTD heptapeptide repeat phosphatase activity"/>
    <property type="evidence" value="ECO:0007669"/>
    <property type="project" value="InterPro"/>
</dbReference>
<dbReference type="PANTHER" id="PTHR23081">
    <property type="entry name" value="RNA POLYMERASE II CTD PHOSPHATASE"/>
    <property type="match status" value="1"/>
</dbReference>
<feature type="region of interest" description="Disordered" evidence="7">
    <location>
        <begin position="541"/>
        <end position="562"/>
    </location>
</feature>
<dbReference type="SUPFAM" id="SSF56784">
    <property type="entry name" value="HAD-like"/>
    <property type="match status" value="1"/>
</dbReference>
<proteinExistence type="predicted"/>
<keyword evidence="3 10" id="KW-0378">Hydrolase</keyword>
<evidence type="ECO:0000256" key="1">
    <source>
        <dbReference type="ARBA" id="ARBA00004123"/>
    </source>
</evidence>
<feature type="compositionally biased region" description="Acidic residues" evidence="7">
    <location>
        <begin position="1362"/>
        <end position="1379"/>
    </location>
</feature>
<dbReference type="EMBL" id="LN835306">
    <property type="protein sequence ID" value="CRH00802.1"/>
    <property type="molecule type" value="Genomic_DNA"/>
</dbReference>
<feature type="region of interest" description="Disordered" evidence="7">
    <location>
        <begin position="757"/>
        <end position="781"/>
    </location>
</feature>
<dbReference type="InterPro" id="IPR004274">
    <property type="entry name" value="FCP1_dom"/>
</dbReference>
<feature type="region of interest" description="Disordered" evidence="7">
    <location>
        <begin position="857"/>
        <end position="881"/>
    </location>
</feature>
<dbReference type="SUPFAM" id="SSF52113">
    <property type="entry name" value="BRCT domain"/>
    <property type="match status" value="1"/>
</dbReference>
<keyword evidence="4" id="KW-0539">Nucleus</keyword>
<dbReference type="Gene3D" id="3.40.50.10190">
    <property type="entry name" value="BRCT domain"/>
    <property type="match status" value="1"/>
</dbReference>
<comment type="subcellular location">
    <subcellularLocation>
        <location evidence="1">Nucleus</location>
    </subcellularLocation>
</comment>
<evidence type="ECO:0000256" key="7">
    <source>
        <dbReference type="SAM" id="MobiDB-lite"/>
    </source>
</evidence>
<dbReference type="Gene3D" id="3.40.50.1000">
    <property type="entry name" value="HAD superfamily/HAD-like"/>
    <property type="match status" value="1"/>
</dbReference>
<dbReference type="InterPro" id="IPR036412">
    <property type="entry name" value="HAD-like_sf"/>
</dbReference>
<accession>A0A1J1HBK0</accession>
<feature type="region of interest" description="Disordered" evidence="7">
    <location>
        <begin position="48"/>
        <end position="70"/>
    </location>
</feature>
<evidence type="ECO:0000259" key="8">
    <source>
        <dbReference type="PROSITE" id="PS50172"/>
    </source>
</evidence>
<name>A0A1J1HBK0_PLARL</name>
<evidence type="ECO:0000256" key="3">
    <source>
        <dbReference type="ARBA" id="ARBA00022801"/>
    </source>
</evidence>
<organism evidence="10 11">
    <name type="scientific">Plasmodium relictum</name>
    <dbReference type="NCBI Taxonomy" id="85471"/>
    <lineage>
        <taxon>Eukaryota</taxon>
        <taxon>Sar</taxon>
        <taxon>Alveolata</taxon>
        <taxon>Apicomplexa</taxon>
        <taxon>Aconoidasida</taxon>
        <taxon>Haemosporida</taxon>
        <taxon>Plasmodiidae</taxon>
        <taxon>Plasmodium</taxon>
        <taxon>Plasmodium (Haemamoeba)</taxon>
    </lineage>
</organism>
<dbReference type="PANTHER" id="PTHR23081:SF36">
    <property type="entry name" value="RNA POLYMERASE II SUBUNIT A C-TERMINAL DOMAIN PHOSPHATASE"/>
    <property type="match status" value="1"/>
</dbReference>
<dbReference type="KEGG" id="prel:PRELSG_1114800"/>
<dbReference type="VEuPathDB" id="PlasmoDB:PRELSG_1114800"/>
<dbReference type="OrthoDB" id="10249888at2759"/>
<evidence type="ECO:0000256" key="4">
    <source>
        <dbReference type="ARBA" id="ARBA00023242"/>
    </source>
</evidence>
<evidence type="ECO:0000313" key="10">
    <source>
        <dbReference type="EMBL" id="CRH00802.1"/>
    </source>
</evidence>
<dbReference type="GeneID" id="39736925"/>
<feature type="compositionally biased region" description="Low complexity" evidence="7">
    <location>
        <begin position="548"/>
        <end position="562"/>
    </location>
</feature>
<protein>
    <recommendedName>
        <fullName evidence="2">protein-serine/threonine phosphatase</fullName>
        <ecNumber evidence="2">3.1.3.16</ecNumber>
    </recommendedName>
</protein>
<feature type="domain" description="BRCT" evidence="8">
    <location>
        <begin position="1156"/>
        <end position="1245"/>
    </location>
</feature>
<feature type="region of interest" description="Disordered" evidence="7">
    <location>
        <begin position="260"/>
        <end position="285"/>
    </location>
</feature>
<evidence type="ECO:0000259" key="9">
    <source>
        <dbReference type="PROSITE" id="PS50969"/>
    </source>
</evidence>
<evidence type="ECO:0000256" key="2">
    <source>
        <dbReference type="ARBA" id="ARBA00013081"/>
    </source>
</evidence>
<dbReference type="RefSeq" id="XP_028533805.1">
    <property type="nucleotide sequence ID" value="XM_028677413.1"/>
</dbReference>
<dbReference type="Pfam" id="PF03031">
    <property type="entry name" value="NIF"/>
    <property type="match status" value="1"/>
</dbReference>
<comment type="catalytic activity">
    <reaction evidence="6">
        <text>O-phospho-L-threonyl-[protein] + H2O = L-threonyl-[protein] + phosphate</text>
        <dbReference type="Rhea" id="RHEA:47004"/>
        <dbReference type="Rhea" id="RHEA-COMP:11060"/>
        <dbReference type="Rhea" id="RHEA-COMP:11605"/>
        <dbReference type="ChEBI" id="CHEBI:15377"/>
        <dbReference type="ChEBI" id="CHEBI:30013"/>
        <dbReference type="ChEBI" id="CHEBI:43474"/>
        <dbReference type="ChEBI" id="CHEBI:61977"/>
        <dbReference type="EC" id="3.1.3.16"/>
    </reaction>
</comment>
<dbReference type="SMART" id="SM00577">
    <property type="entry name" value="CPDc"/>
    <property type="match status" value="1"/>
</dbReference>
<dbReference type="InterPro" id="IPR023214">
    <property type="entry name" value="HAD_sf"/>
</dbReference>
<dbReference type="CDD" id="cd07521">
    <property type="entry name" value="HAD_FCP1-like"/>
    <property type="match status" value="1"/>
</dbReference>
<evidence type="ECO:0000256" key="6">
    <source>
        <dbReference type="ARBA" id="ARBA00048336"/>
    </source>
</evidence>
<dbReference type="OMA" id="EYTHDAV"/>
<dbReference type="InterPro" id="IPR001357">
    <property type="entry name" value="BRCT_dom"/>
</dbReference>
<feature type="compositionally biased region" description="Low complexity" evidence="7">
    <location>
        <begin position="857"/>
        <end position="872"/>
    </location>
</feature>
<dbReference type="PROSITE" id="PS50172">
    <property type="entry name" value="BRCT"/>
    <property type="match status" value="1"/>
</dbReference>
<feature type="region of interest" description="Disordered" evidence="7">
    <location>
        <begin position="1347"/>
        <end position="1387"/>
    </location>
</feature>
<dbReference type="CDD" id="cd17729">
    <property type="entry name" value="BRCT_CTDP1"/>
    <property type="match status" value="1"/>
</dbReference>
<reference evidence="10 11" key="1">
    <citation type="submission" date="2015-04" db="EMBL/GenBank/DDBJ databases">
        <authorList>
            <consortium name="Pathogen Informatics"/>
        </authorList>
    </citation>
    <scope>NUCLEOTIDE SEQUENCE [LARGE SCALE GENOMIC DNA]</scope>
    <source>
        <strain evidence="10 11">SGS1</strain>
    </source>
</reference>
<dbReference type="GO" id="GO:0005634">
    <property type="term" value="C:nucleus"/>
    <property type="evidence" value="ECO:0007669"/>
    <property type="project" value="UniProtKB-SubCell"/>
</dbReference>
<sequence>MDAKESCKEVEIESVASTFEANKNINFFGENNRNMLILNNSNREIRNSDKMNNDISKMNDTNDDKNDNDNINNVNNIDNYNNINSNYNIENINIRNEVNIINDNANDSNNNNIGNVNNIYSNVNSNTTNNNSYYEYNESYCGDLDTSNTREKLFNKHSNKNMNYDNYSKSNQNNFSINKNFKNLRNKFNLFNKNSIKQNNLKQNMNKENNENEDSEKEAITNNNYHDDFYKRDAPFSTYNNQGQNKINYRNFHENRKLKNNNINNNSCGDNMNNGDNNINNEGNSNMSINDNNHSINNNIGINRNDQINSNNNGNNNNIIINTVKKRRIVKYDNFYKNKQKKSYYKSFNDPIKRYNNNSLNLNEINSIKNDSSNYNNNDKQKYQNYSSKNSSINFNHQNNEGNMRNSFMKENYNTTKNSNRNNNNLNYIYNNMNKGNFNNIAFSLNKYFIPFKNNGGKDDKNVNNENIMNKNKLNNKNINLNNNDILNNNFNNVNENCNTNSYDDNCKDKNNNYDNINNYNYSNKCDDSISDNNDNYKNNVSGIEDLNNNNNNNNTRNNAPSNFNNLNLVTQNFNIEFLKNYKNNLEHGLNGDKINGNENYVKYEENNIKDYNNQNYIECLSEVSEISDEEEKNIDLNNKESNKITDEQVNKNNNNCKKWNMHNLHSGVTASSIDTCFNQSDNNKSELMNNLYNFCNYNRNINTDEETNHFYHTTNNNSYYKKNLKIENKKGVRNTFMNNIITNSFNPNLNYSNDFDLTNSPSSSNSSMNNHKHDMDRKKKKKKFNYMSVNDSVNNIENRNSINNKISNYLNEDQGEIHNQHINRNPNLFERGFQEKNENYLNQNNNELIMENDNSYDSSCSNSSINDNTTSLRKESKNEKRNKLTLNQIRTEDLFINSYMPYPPEKYNNIYELHEIKILSPHILKTKFQKEGKTYHSTLKDGKLILLLDLDNTLLQATSFAKFNMDLPLENFVDENGEAQLYKFYLPSYNFFYYLKFRPYVRQFLQILSLYYELSVYTNATREYADVVIAILDPDRTLFSDRIVARCSSADRDENKHFSRIYPNIDSKYVIAFDDRKDVWSDIPQSHILKAEHYNFFELSKYDILSHFKEASTCKKKFLDMDMHLYYMTKVFLKLHKKFFEKPLEVDVGKLIEEIMSDTLKNVGVYFTGFRKNSKNAQNVLSADCEERQKEMALELGAKIYTNYDLPGVTHIVAAKNCTDNLIKSKKSDYNHIYKVHTLWLYHCRGTLENVDSSYFDADELCKIYNNKPPMHPKKDHWFFGNKHLRKQDDMTDCVKIENLKSRIFLGTGEYTHDAVIFSPFEQIHIKWIEKEVKLRQNYDTSYNTISNDIKNNDKNQINDDYADDNYSYDDNTEEDNEYSSTNSKL</sequence>
<feature type="region of interest" description="Disordered" evidence="7">
    <location>
        <begin position="199"/>
        <end position="218"/>
    </location>
</feature>
<feature type="domain" description="FCP1 homology" evidence="9">
    <location>
        <begin position="940"/>
        <end position="1115"/>
    </location>
</feature>
<dbReference type="Proteomes" id="UP000220158">
    <property type="component" value="Chromosome 11"/>
</dbReference>
<dbReference type="PROSITE" id="PS50969">
    <property type="entry name" value="FCP1"/>
    <property type="match status" value="1"/>
</dbReference>
<evidence type="ECO:0000256" key="5">
    <source>
        <dbReference type="ARBA" id="ARBA00047761"/>
    </source>
</evidence>
<gene>
    <name evidence="10" type="primary">NIF3</name>
    <name evidence="10" type="ORF">PRELSG_1114800</name>
</gene>
<dbReference type="InterPro" id="IPR036420">
    <property type="entry name" value="BRCT_dom_sf"/>
</dbReference>